<dbReference type="SMART" id="SM00028">
    <property type="entry name" value="TPR"/>
    <property type="match status" value="2"/>
</dbReference>
<dbReference type="Pfam" id="PF00144">
    <property type="entry name" value="Beta-lactamase"/>
    <property type="match status" value="1"/>
</dbReference>
<keyword evidence="4" id="KW-0378">Hydrolase</keyword>
<dbReference type="SUPFAM" id="SSF56601">
    <property type="entry name" value="beta-lactamase/transpeptidase-like"/>
    <property type="match status" value="1"/>
</dbReference>
<protein>
    <submittedName>
        <fullName evidence="4">Serine hydrolase</fullName>
    </submittedName>
</protein>
<dbReference type="PANTHER" id="PTHR46825">
    <property type="entry name" value="D-ALANYL-D-ALANINE-CARBOXYPEPTIDASE/ENDOPEPTIDASE AMPH"/>
    <property type="match status" value="1"/>
</dbReference>
<dbReference type="InterPro" id="IPR050491">
    <property type="entry name" value="AmpC-like"/>
</dbReference>
<dbReference type="Proteomes" id="UP000663090">
    <property type="component" value="Chromosome"/>
</dbReference>
<dbReference type="SUPFAM" id="SSF48452">
    <property type="entry name" value="TPR-like"/>
    <property type="match status" value="1"/>
</dbReference>
<proteinExistence type="predicted"/>
<dbReference type="InterPro" id="IPR011990">
    <property type="entry name" value="TPR-like_helical_dom_sf"/>
</dbReference>
<evidence type="ECO:0000256" key="1">
    <source>
        <dbReference type="PROSITE-ProRule" id="PRU00339"/>
    </source>
</evidence>
<keyword evidence="1" id="KW-0802">TPR repeat</keyword>
<dbReference type="PANTHER" id="PTHR46825:SF12">
    <property type="entry name" value="PENICILLIN-BINDING PROTEIN 4"/>
    <property type="match status" value="1"/>
</dbReference>
<sequence>MLGNRAGRWRVAPSKVVGCRETLGVWRRAGMRGRRVAAVAGLGCLAVSWLTAADAPRPATKWLHRPDESARVARVEAGLEAVPLPGGEHLRLTLAEWMALYKLPGLSIAVFDGHSLRWAKSFGVKQAGGTEPVTLDTLFQAGSISKPMTALAVAHHAQRGRWSLDEDVNGKLVSWKVPDSPFTRERKVTLRRLLSHSAGLPMHGFDGYASGAPVPTLLESLEGKAPANSPPVRVVAEPGTVARYSNLGLSVVQQVMEDVLEKPFARIMRETVLQPLDMKHSTFEQPLPQALAPLAAVGTRADGSSLPGGWHTYPDQAAAGLWTTPSDLARFAMEVSKARAGTSRRVVSRAMAKELLSRQGPEPTGPKPPPPWQPERFGLGFRLQEDPNYFAHGGWVEGYRSQLVAYSNTGSGVVLMTNSDNGRFLLSMLADAVAREYGWKGHVFIPRGPYATADLIVRLKGVDTALAWFKEQHAAGVLEHQSSESLNGLGHDLLRSDKVADAVKVFEASVALFPQDAEAHVGLAEGYVQAGRADAAIACLKKSLVLEPKHEEALKLLKTLGARP</sequence>
<feature type="repeat" description="TPR" evidence="1">
    <location>
        <begin position="517"/>
        <end position="550"/>
    </location>
</feature>
<dbReference type="InterPro" id="IPR019734">
    <property type="entry name" value="TPR_rpt"/>
</dbReference>
<dbReference type="GO" id="GO:0016787">
    <property type="term" value="F:hydrolase activity"/>
    <property type="evidence" value="ECO:0007669"/>
    <property type="project" value="UniProtKB-KW"/>
</dbReference>
<evidence type="ECO:0000256" key="2">
    <source>
        <dbReference type="SAM" id="MobiDB-lite"/>
    </source>
</evidence>
<dbReference type="Pfam" id="PF14559">
    <property type="entry name" value="TPR_19"/>
    <property type="match status" value="1"/>
</dbReference>
<feature type="repeat" description="TPR" evidence="1">
    <location>
        <begin position="483"/>
        <end position="516"/>
    </location>
</feature>
<reference evidence="4 5" key="1">
    <citation type="submission" date="2021-02" db="EMBL/GenBank/DDBJ databases">
        <title>De Novo genome assembly of isolated myxobacteria.</title>
        <authorList>
            <person name="Stevens D.C."/>
        </authorList>
    </citation>
    <scope>NUCLEOTIDE SEQUENCE [LARGE SCALE GENOMIC DNA]</scope>
    <source>
        <strain evidence="4 5">SCHIC003</strain>
    </source>
</reference>
<dbReference type="InterPro" id="IPR012338">
    <property type="entry name" value="Beta-lactam/transpept-like"/>
</dbReference>
<name>A0ABX7N0S9_9BACT</name>
<feature type="domain" description="Beta-lactamase-related" evidence="3">
    <location>
        <begin position="95"/>
        <end position="422"/>
    </location>
</feature>
<evidence type="ECO:0000313" key="5">
    <source>
        <dbReference type="Proteomes" id="UP000663090"/>
    </source>
</evidence>
<keyword evidence="5" id="KW-1185">Reference proteome</keyword>
<dbReference type="EMBL" id="CP071091">
    <property type="protein sequence ID" value="QSQ12317.1"/>
    <property type="molecule type" value="Genomic_DNA"/>
</dbReference>
<dbReference type="InterPro" id="IPR001466">
    <property type="entry name" value="Beta-lactam-related"/>
</dbReference>
<dbReference type="Gene3D" id="3.40.710.10">
    <property type="entry name" value="DD-peptidase/beta-lactamase superfamily"/>
    <property type="match status" value="1"/>
</dbReference>
<evidence type="ECO:0000313" key="4">
    <source>
        <dbReference type="EMBL" id="QSQ12317.1"/>
    </source>
</evidence>
<dbReference type="PROSITE" id="PS50005">
    <property type="entry name" value="TPR"/>
    <property type="match status" value="2"/>
</dbReference>
<feature type="compositionally biased region" description="Pro residues" evidence="2">
    <location>
        <begin position="363"/>
        <end position="373"/>
    </location>
</feature>
<gene>
    <name evidence="4" type="ORF">JY572_28685</name>
</gene>
<accession>A0ABX7N0S9</accession>
<organism evidence="4 5">
    <name type="scientific">Myxococcus landrumensis</name>
    <dbReference type="NCBI Taxonomy" id="2813577"/>
    <lineage>
        <taxon>Bacteria</taxon>
        <taxon>Pseudomonadati</taxon>
        <taxon>Myxococcota</taxon>
        <taxon>Myxococcia</taxon>
        <taxon>Myxococcales</taxon>
        <taxon>Cystobacterineae</taxon>
        <taxon>Myxococcaceae</taxon>
        <taxon>Myxococcus</taxon>
    </lineage>
</organism>
<evidence type="ECO:0000259" key="3">
    <source>
        <dbReference type="Pfam" id="PF00144"/>
    </source>
</evidence>
<dbReference type="Gene3D" id="1.25.40.10">
    <property type="entry name" value="Tetratricopeptide repeat domain"/>
    <property type="match status" value="1"/>
</dbReference>
<feature type="region of interest" description="Disordered" evidence="2">
    <location>
        <begin position="355"/>
        <end position="374"/>
    </location>
</feature>